<dbReference type="PANTHER" id="PTHR13683">
    <property type="entry name" value="ASPARTYL PROTEASES"/>
    <property type="match status" value="1"/>
</dbReference>
<comment type="similarity">
    <text evidence="1">Belongs to the peptidase A1 family.</text>
</comment>
<keyword evidence="4" id="KW-1185">Reference proteome</keyword>
<keyword evidence="3" id="KW-0378">Hydrolase</keyword>
<gene>
    <name evidence="3" type="primary">ASPG2</name>
    <name evidence="3" type="ORF">QJS10_CPB21g00226</name>
</gene>
<evidence type="ECO:0000259" key="2">
    <source>
        <dbReference type="PROSITE" id="PS51767"/>
    </source>
</evidence>
<evidence type="ECO:0000256" key="1">
    <source>
        <dbReference type="ARBA" id="ARBA00007447"/>
    </source>
</evidence>
<accession>A0AAV9C327</accession>
<dbReference type="PROSITE" id="PS51767">
    <property type="entry name" value="PEPTIDASE_A1"/>
    <property type="match status" value="1"/>
</dbReference>
<reference evidence="3" key="2">
    <citation type="submission" date="2023-06" db="EMBL/GenBank/DDBJ databases">
        <authorList>
            <person name="Ma L."/>
            <person name="Liu K.-W."/>
            <person name="Li Z."/>
            <person name="Hsiao Y.-Y."/>
            <person name="Qi Y."/>
            <person name="Fu T."/>
            <person name="Tang G."/>
            <person name="Zhang D."/>
            <person name="Sun W.-H."/>
            <person name="Liu D.-K."/>
            <person name="Li Y."/>
            <person name="Chen G.-Z."/>
            <person name="Liu X.-D."/>
            <person name="Liao X.-Y."/>
            <person name="Jiang Y.-T."/>
            <person name="Yu X."/>
            <person name="Hao Y."/>
            <person name="Huang J."/>
            <person name="Zhao X.-W."/>
            <person name="Ke S."/>
            <person name="Chen Y.-Y."/>
            <person name="Wu W.-L."/>
            <person name="Hsu J.-L."/>
            <person name="Lin Y.-F."/>
            <person name="Huang M.-D."/>
            <person name="Li C.-Y."/>
            <person name="Huang L."/>
            <person name="Wang Z.-W."/>
            <person name="Zhao X."/>
            <person name="Zhong W.-Y."/>
            <person name="Peng D.-H."/>
            <person name="Ahmad S."/>
            <person name="Lan S."/>
            <person name="Zhang J.-S."/>
            <person name="Tsai W.-C."/>
            <person name="Van De Peer Y."/>
            <person name="Liu Z.-J."/>
        </authorList>
    </citation>
    <scope>NUCLEOTIDE SEQUENCE</scope>
    <source>
        <strain evidence="3">CP</strain>
        <tissue evidence="3">Leaves</tissue>
    </source>
</reference>
<dbReference type="SUPFAM" id="SSF50630">
    <property type="entry name" value="Acid proteases"/>
    <property type="match status" value="1"/>
</dbReference>
<dbReference type="GO" id="GO:0004190">
    <property type="term" value="F:aspartic-type endopeptidase activity"/>
    <property type="evidence" value="ECO:0007669"/>
    <property type="project" value="InterPro"/>
</dbReference>
<dbReference type="InterPro" id="IPR032799">
    <property type="entry name" value="TAXi_C"/>
</dbReference>
<name>A0AAV9C327_ACOCL</name>
<dbReference type="InterPro" id="IPR033121">
    <property type="entry name" value="PEPTIDASE_A1"/>
</dbReference>
<reference evidence="3" key="1">
    <citation type="journal article" date="2023" name="Nat. Commun.">
        <title>Diploid and tetraploid genomes of Acorus and the evolution of monocots.</title>
        <authorList>
            <person name="Ma L."/>
            <person name="Liu K.W."/>
            <person name="Li Z."/>
            <person name="Hsiao Y.Y."/>
            <person name="Qi Y."/>
            <person name="Fu T."/>
            <person name="Tang G.D."/>
            <person name="Zhang D."/>
            <person name="Sun W.H."/>
            <person name="Liu D.K."/>
            <person name="Li Y."/>
            <person name="Chen G.Z."/>
            <person name="Liu X.D."/>
            <person name="Liao X.Y."/>
            <person name="Jiang Y.T."/>
            <person name="Yu X."/>
            <person name="Hao Y."/>
            <person name="Huang J."/>
            <person name="Zhao X.W."/>
            <person name="Ke S."/>
            <person name="Chen Y.Y."/>
            <person name="Wu W.L."/>
            <person name="Hsu J.L."/>
            <person name="Lin Y.F."/>
            <person name="Huang M.D."/>
            <person name="Li C.Y."/>
            <person name="Huang L."/>
            <person name="Wang Z.W."/>
            <person name="Zhao X."/>
            <person name="Zhong W.Y."/>
            <person name="Peng D.H."/>
            <person name="Ahmad S."/>
            <person name="Lan S."/>
            <person name="Zhang J.S."/>
            <person name="Tsai W.C."/>
            <person name="Van de Peer Y."/>
            <person name="Liu Z.J."/>
        </authorList>
    </citation>
    <scope>NUCLEOTIDE SEQUENCE</scope>
    <source>
        <strain evidence="3">CP</strain>
    </source>
</reference>
<evidence type="ECO:0000313" key="4">
    <source>
        <dbReference type="Proteomes" id="UP001180020"/>
    </source>
</evidence>
<dbReference type="InterPro" id="IPR001461">
    <property type="entry name" value="Aspartic_peptidase_A1"/>
</dbReference>
<dbReference type="GO" id="GO:0006508">
    <property type="term" value="P:proteolysis"/>
    <property type="evidence" value="ECO:0007669"/>
    <property type="project" value="UniProtKB-KW"/>
</dbReference>
<proteinExistence type="inferred from homology"/>
<comment type="caution">
    <text evidence="3">The sequence shown here is derived from an EMBL/GenBank/DDBJ whole genome shotgun (WGS) entry which is preliminary data.</text>
</comment>
<dbReference type="AlphaFoldDB" id="A0AAV9C327"/>
<evidence type="ECO:0000313" key="3">
    <source>
        <dbReference type="EMBL" id="KAK1283097.1"/>
    </source>
</evidence>
<organism evidence="3 4">
    <name type="scientific">Acorus calamus</name>
    <name type="common">Sweet flag</name>
    <dbReference type="NCBI Taxonomy" id="4465"/>
    <lineage>
        <taxon>Eukaryota</taxon>
        <taxon>Viridiplantae</taxon>
        <taxon>Streptophyta</taxon>
        <taxon>Embryophyta</taxon>
        <taxon>Tracheophyta</taxon>
        <taxon>Spermatophyta</taxon>
        <taxon>Magnoliopsida</taxon>
        <taxon>Liliopsida</taxon>
        <taxon>Acoraceae</taxon>
        <taxon>Acorus</taxon>
    </lineage>
</organism>
<dbReference type="Gene3D" id="2.40.70.10">
    <property type="entry name" value="Acid Proteases"/>
    <property type="match status" value="1"/>
</dbReference>
<dbReference type="Proteomes" id="UP001180020">
    <property type="component" value="Unassembled WGS sequence"/>
</dbReference>
<dbReference type="Pfam" id="PF14541">
    <property type="entry name" value="TAXi_C"/>
    <property type="match status" value="1"/>
</dbReference>
<protein>
    <submittedName>
        <fullName evidence="3">Protein ASPARTIC PROTEASE IN GUARD CELL 2</fullName>
    </submittedName>
</protein>
<dbReference type="InterPro" id="IPR021109">
    <property type="entry name" value="Peptidase_aspartic_dom_sf"/>
</dbReference>
<sequence>METLTLTPDDMFKDFAFGCGEDNKGLFIGSAGIPPSVFSTAGIIVDSGTVITRLPPGAYDALRSAFQAGMSEYPTAPGTSQLDTCYDFSNYHTVNVTTVTLHFDGGADLEVDASGILVGFSVSQVCLAFVAETGFGIIGNTQQKTVEVVYDVGAGKLLASD</sequence>
<dbReference type="PANTHER" id="PTHR13683:SF904">
    <property type="entry name" value="PROTEIN ASPARTIC PROTEASE IN GUARD CELL 1-LIKE"/>
    <property type="match status" value="1"/>
</dbReference>
<keyword evidence="3" id="KW-0645">Protease</keyword>
<dbReference type="EMBL" id="JAUJYO010000021">
    <property type="protein sequence ID" value="KAK1283097.1"/>
    <property type="molecule type" value="Genomic_DNA"/>
</dbReference>
<feature type="domain" description="Peptidase A1" evidence="2">
    <location>
        <begin position="1"/>
        <end position="160"/>
    </location>
</feature>